<protein>
    <submittedName>
        <fullName evidence="2">Uncharacterized protein</fullName>
    </submittedName>
</protein>
<reference evidence="2 3" key="1">
    <citation type="submission" date="2016-08" db="EMBL/GenBank/DDBJ databases">
        <authorList>
            <person name="Seilhamer J.J."/>
        </authorList>
    </citation>
    <scope>NUCLEOTIDE SEQUENCE [LARGE SCALE GENOMIC DNA]</scope>
    <source>
        <strain evidence="2 3">P1-7</strain>
    </source>
</reference>
<organism evidence="2 3">
    <name type="scientific">Rhizobium lusitanum</name>
    <dbReference type="NCBI Taxonomy" id="293958"/>
    <lineage>
        <taxon>Bacteria</taxon>
        <taxon>Pseudomonadati</taxon>
        <taxon>Pseudomonadota</taxon>
        <taxon>Alphaproteobacteria</taxon>
        <taxon>Hyphomicrobiales</taxon>
        <taxon>Rhizobiaceae</taxon>
        <taxon>Rhizobium/Agrobacterium group</taxon>
        <taxon>Rhizobium</taxon>
    </lineage>
</organism>
<accession>A0A1C3VX04</accession>
<feature type="compositionally biased region" description="Polar residues" evidence="1">
    <location>
        <begin position="79"/>
        <end position="93"/>
    </location>
</feature>
<feature type="region of interest" description="Disordered" evidence="1">
    <location>
        <begin position="72"/>
        <end position="116"/>
    </location>
</feature>
<sequence length="116" mass="12732">MQARDIGTPRILPARRAGIVEHPTAIVMAGDKTGSPGINPSRREVLWGVLEIGDIDLGFDDGLSFEISQRSLRDANRNRPASTVGTNDTNNYADRSYRAVDQSGRQLLPNRRNSNS</sequence>
<evidence type="ECO:0000313" key="3">
    <source>
        <dbReference type="Proteomes" id="UP000199205"/>
    </source>
</evidence>
<gene>
    <name evidence="2" type="ORF">GA0061101_10724</name>
</gene>
<proteinExistence type="predicted"/>
<evidence type="ECO:0000313" key="2">
    <source>
        <dbReference type="EMBL" id="SCB32155.1"/>
    </source>
</evidence>
<name>A0A1C3VX04_9HYPH</name>
<dbReference type="RefSeq" id="WP_092574217.1">
    <property type="nucleotide sequence ID" value="NZ_FMAF01000007.1"/>
</dbReference>
<dbReference type="Proteomes" id="UP000199205">
    <property type="component" value="Unassembled WGS sequence"/>
</dbReference>
<dbReference type="EMBL" id="FMAF01000007">
    <property type="protein sequence ID" value="SCB32155.1"/>
    <property type="molecule type" value="Genomic_DNA"/>
</dbReference>
<evidence type="ECO:0000256" key="1">
    <source>
        <dbReference type="SAM" id="MobiDB-lite"/>
    </source>
</evidence>
<dbReference type="AlphaFoldDB" id="A0A1C3VX04"/>
<dbReference type="OrthoDB" id="9945011at2"/>